<name>A0A562TYU3_9SPHI</name>
<gene>
    <name evidence="1" type="ORF">JN11_02953</name>
</gene>
<comment type="caution">
    <text evidence="1">The sequence shown here is derived from an EMBL/GenBank/DDBJ whole genome shotgun (WGS) entry which is preliminary data.</text>
</comment>
<dbReference type="EMBL" id="VLLI01000008">
    <property type="protein sequence ID" value="TWI98765.1"/>
    <property type="molecule type" value="Genomic_DNA"/>
</dbReference>
<proteinExistence type="predicted"/>
<evidence type="ECO:0000313" key="1">
    <source>
        <dbReference type="EMBL" id="TWI98765.1"/>
    </source>
</evidence>
<accession>A0A562TYU3</accession>
<dbReference type="AlphaFoldDB" id="A0A562TYU3"/>
<evidence type="ECO:0000313" key="2">
    <source>
        <dbReference type="Proteomes" id="UP000317010"/>
    </source>
</evidence>
<organism evidence="1 2">
    <name type="scientific">Mucilaginibacter frigoritolerans</name>
    <dbReference type="NCBI Taxonomy" id="652788"/>
    <lineage>
        <taxon>Bacteria</taxon>
        <taxon>Pseudomonadati</taxon>
        <taxon>Bacteroidota</taxon>
        <taxon>Sphingobacteriia</taxon>
        <taxon>Sphingobacteriales</taxon>
        <taxon>Sphingobacteriaceae</taxon>
        <taxon>Mucilaginibacter</taxon>
    </lineage>
</organism>
<reference evidence="1 2" key="1">
    <citation type="submission" date="2019-07" db="EMBL/GenBank/DDBJ databases">
        <title>Genomic Encyclopedia of Archaeal and Bacterial Type Strains, Phase II (KMG-II): from individual species to whole genera.</title>
        <authorList>
            <person name="Goeker M."/>
        </authorList>
    </citation>
    <scope>NUCLEOTIDE SEQUENCE [LARGE SCALE GENOMIC DNA]</scope>
    <source>
        <strain evidence="1 2">ATCC BAA-1854</strain>
    </source>
</reference>
<keyword evidence="2" id="KW-1185">Reference proteome</keyword>
<sequence length="517" mass="59382">MQMAVAQSEYQPYSFQFYQKFSDDLYSRDTRIHTSIAPYFVDDSLLKKKYDSLMNVGVKTRTTWLGRKLFNEHQIDVKGNNYTLYGDFLPDVSVGRDFSNHANVWNTTIGYQMGGNVGKQFSFYGSIYENKAQFPAYITNEINSTYYIPGEGKDNNPGQNVKNWLYTSFLLSYTPVKYVNFSLGKDKTFIGDGYRSMLLSDFASNYPFFKITATLGNVRYMTMYAFMDDPNAPQVPNSNSTRKKWAYFQYVDWNVSKRFSVGLFQNVMAVTRDSTGQRRGFDPSLASPFILLSVMNNSENDPDKNLLGLTSKFKLFNKTIIYGQFALNEFRAQDFFSSDGSYTNKFGFQLGVRGADLFNVKGLNYLGEYNSARPYTYSSFDQTSNYSQDDQPLADPFGANFREWVGILNYSAGRFDFQGQFDYAYFGLDLNGADYGQNIFISYNKAVHIYGNYIGQGLSTNYYYGQGKVSYLLNPKYNLRLEFSALFRDEKNSVFNAKTSMITIGLRSSFRNIYTDF</sequence>
<evidence type="ECO:0008006" key="3">
    <source>
        <dbReference type="Google" id="ProtNLM"/>
    </source>
</evidence>
<dbReference type="Proteomes" id="UP000317010">
    <property type="component" value="Unassembled WGS sequence"/>
</dbReference>
<protein>
    <recommendedName>
        <fullName evidence="3">Gliding motility protein RemB</fullName>
    </recommendedName>
</protein>